<dbReference type="PROSITE" id="PS00356">
    <property type="entry name" value="HTH_LACI_1"/>
    <property type="match status" value="1"/>
</dbReference>
<dbReference type="SUPFAM" id="SSF47413">
    <property type="entry name" value="lambda repressor-like DNA-binding domains"/>
    <property type="match status" value="1"/>
</dbReference>
<dbReference type="GO" id="GO:0000976">
    <property type="term" value="F:transcription cis-regulatory region binding"/>
    <property type="evidence" value="ECO:0007669"/>
    <property type="project" value="TreeGrafter"/>
</dbReference>
<evidence type="ECO:0000313" key="5">
    <source>
        <dbReference type="EMBL" id="TFE22850.1"/>
    </source>
</evidence>
<evidence type="ECO:0000256" key="3">
    <source>
        <dbReference type="ARBA" id="ARBA00023163"/>
    </source>
</evidence>
<dbReference type="PANTHER" id="PTHR30146">
    <property type="entry name" value="LACI-RELATED TRANSCRIPTIONAL REPRESSOR"/>
    <property type="match status" value="1"/>
</dbReference>
<protein>
    <submittedName>
        <fullName evidence="5">LacI family transcriptional regulator</fullName>
    </submittedName>
</protein>
<dbReference type="OrthoDB" id="9775106at2"/>
<proteinExistence type="predicted"/>
<dbReference type="Gene3D" id="3.40.50.2300">
    <property type="match status" value="2"/>
</dbReference>
<dbReference type="RefSeq" id="WP_135154092.1">
    <property type="nucleotide sequence ID" value="NZ_SOMN01000039.1"/>
</dbReference>
<feature type="domain" description="HTH lacI-type" evidence="4">
    <location>
        <begin position="3"/>
        <end position="57"/>
    </location>
</feature>
<dbReference type="SMART" id="SM00354">
    <property type="entry name" value="HTH_LACI"/>
    <property type="match status" value="1"/>
</dbReference>
<dbReference type="InterPro" id="IPR010982">
    <property type="entry name" value="Lambda_DNA-bd_dom_sf"/>
</dbReference>
<keyword evidence="6" id="KW-1185">Reference proteome</keyword>
<comment type="caution">
    <text evidence="5">The sequence shown here is derived from an EMBL/GenBank/DDBJ whole genome shotgun (WGS) entry which is preliminary data.</text>
</comment>
<dbReference type="AlphaFoldDB" id="A0A4Y8LQQ8"/>
<dbReference type="PANTHER" id="PTHR30146:SF109">
    <property type="entry name" value="HTH-TYPE TRANSCRIPTIONAL REGULATOR GALS"/>
    <property type="match status" value="1"/>
</dbReference>
<accession>A0A4Y8LQQ8</accession>
<evidence type="ECO:0000259" key="4">
    <source>
        <dbReference type="PROSITE" id="PS50932"/>
    </source>
</evidence>
<dbReference type="EMBL" id="SOMN01000039">
    <property type="protein sequence ID" value="TFE22850.1"/>
    <property type="molecule type" value="Genomic_DNA"/>
</dbReference>
<name>A0A4Y8LQQ8_9BACL</name>
<dbReference type="Pfam" id="PF13377">
    <property type="entry name" value="Peripla_BP_3"/>
    <property type="match status" value="1"/>
</dbReference>
<dbReference type="Gene3D" id="1.10.260.40">
    <property type="entry name" value="lambda repressor-like DNA-binding domains"/>
    <property type="match status" value="1"/>
</dbReference>
<keyword evidence="3" id="KW-0804">Transcription</keyword>
<evidence type="ECO:0000313" key="6">
    <source>
        <dbReference type="Proteomes" id="UP000297900"/>
    </source>
</evidence>
<dbReference type="Proteomes" id="UP000297900">
    <property type="component" value="Unassembled WGS sequence"/>
</dbReference>
<keyword evidence="1" id="KW-0805">Transcription regulation</keyword>
<sequence length="338" mass="37192">MTPTIKDIAKAAEVSVTTVSRALNGYTDVNEETKKKILRIADELKYSPNIAARSLIVKKTKTLGLLLSGITRSSIKDNIAFEILCGMNDRSGELDYDLVLFNTTSQKQRMKSYKSLCLERGVDGVIIMGIRLDDPYLQEIVQSSIPCVLIDIPLAEKNVGSVSTDNVSGAYQATEHLIRGGHKHIGFINGHAQAYVSIKRLEGYRLALLDHDIEYREEFIADGSFSENGGYESAIMLATKHPEITALFCASDLMAIGAIQGLKNIGKTVPENVSIVGFDNIAISGYCSPTLTTIHQNKYDMGYRAAQMLVDMLEGRQVHPHLTLPAELVERQSVRILS</sequence>
<dbReference type="PROSITE" id="PS50932">
    <property type="entry name" value="HTH_LACI_2"/>
    <property type="match status" value="1"/>
</dbReference>
<reference evidence="5 6" key="1">
    <citation type="submission" date="2019-03" db="EMBL/GenBank/DDBJ databases">
        <title>Cohnella endophytica sp. nov., a novel endophytic bacterium isolated from bark of Sonneratia apetala.</title>
        <authorList>
            <person name="Tuo L."/>
        </authorList>
    </citation>
    <scope>NUCLEOTIDE SEQUENCE [LARGE SCALE GENOMIC DNA]</scope>
    <source>
        <strain evidence="5 6">CCTCC AB 208254</strain>
    </source>
</reference>
<organism evidence="5 6">
    <name type="scientific">Cohnella luojiensis</name>
    <dbReference type="NCBI Taxonomy" id="652876"/>
    <lineage>
        <taxon>Bacteria</taxon>
        <taxon>Bacillati</taxon>
        <taxon>Bacillota</taxon>
        <taxon>Bacilli</taxon>
        <taxon>Bacillales</taxon>
        <taxon>Paenibacillaceae</taxon>
        <taxon>Cohnella</taxon>
    </lineage>
</organism>
<dbReference type="CDD" id="cd06267">
    <property type="entry name" value="PBP1_LacI_sugar_binding-like"/>
    <property type="match status" value="1"/>
</dbReference>
<dbReference type="GO" id="GO:0003700">
    <property type="term" value="F:DNA-binding transcription factor activity"/>
    <property type="evidence" value="ECO:0007669"/>
    <property type="project" value="TreeGrafter"/>
</dbReference>
<dbReference type="PRINTS" id="PR00036">
    <property type="entry name" value="HTHLACI"/>
</dbReference>
<dbReference type="SUPFAM" id="SSF53822">
    <property type="entry name" value="Periplasmic binding protein-like I"/>
    <property type="match status" value="1"/>
</dbReference>
<evidence type="ECO:0000256" key="2">
    <source>
        <dbReference type="ARBA" id="ARBA00023125"/>
    </source>
</evidence>
<evidence type="ECO:0000256" key="1">
    <source>
        <dbReference type="ARBA" id="ARBA00023015"/>
    </source>
</evidence>
<dbReference type="Pfam" id="PF00356">
    <property type="entry name" value="LacI"/>
    <property type="match status" value="1"/>
</dbReference>
<dbReference type="InterPro" id="IPR046335">
    <property type="entry name" value="LacI/GalR-like_sensor"/>
</dbReference>
<keyword evidence="2" id="KW-0238">DNA-binding</keyword>
<gene>
    <name evidence="5" type="ORF">E2980_20395</name>
</gene>
<dbReference type="CDD" id="cd01392">
    <property type="entry name" value="HTH_LacI"/>
    <property type="match status" value="1"/>
</dbReference>
<dbReference type="InterPro" id="IPR028082">
    <property type="entry name" value="Peripla_BP_I"/>
</dbReference>
<dbReference type="InterPro" id="IPR000843">
    <property type="entry name" value="HTH_LacI"/>
</dbReference>